<dbReference type="SUPFAM" id="SSF52047">
    <property type="entry name" value="RNI-like"/>
    <property type="match status" value="1"/>
</dbReference>
<dbReference type="GO" id="GO:0051694">
    <property type="term" value="P:pointed-end actin filament capping"/>
    <property type="evidence" value="ECO:0007669"/>
    <property type="project" value="InterPro"/>
</dbReference>
<keyword evidence="3" id="KW-0963">Cytoplasm</keyword>
<dbReference type="OrthoDB" id="2163268at2759"/>
<dbReference type="GO" id="GO:0006936">
    <property type="term" value="P:muscle contraction"/>
    <property type="evidence" value="ECO:0007669"/>
    <property type="project" value="TreeGrafter"/>
</dbReference>
<evidence type="ECO:0000256" key="3">
    <source>
        <dbReference type="ARBA" id="ARBA00022490"/>
    </source>
</evidence>
<dbReference type="GO" id="GO:0031430">
    <property type="term" value="C:M band"/>
    <property type="evidence" value="ECO:0007669"/>
    <property type="project" value="UniProtKB-SubCell"/>
</dbReference>
<evidence type="ECO:0000313" key="11">
    <source>
        <dbReference type="Proteomes" id="UP000287033"/>
    </source>
</evidence>
<dbReference type="GO" id="GO:0003779">
    <property type="term" value="F:actin binding"/>
    <property type="evidence" value="ECO:0007669"/>
    <property type="project" value="InterPro"/>
</dbReference>
<dbReference type="AlphaFoldDB" id="A0A401S8Z0"/>
<dbReference type="PROSITE" id="PS51082">
    <property type="entry name" value="WH2"/>
    <property type="match status" value="1"/>
</dbReference>
<comment type="caution">
    <text evidence="10">The sequence shown here is derived from an EMBL/GenBank/DDBJ whole genome shotgun (WGS) entry which is preliminary data.</text>
</comment>
<reference evidence="10 11" key="1">
    <citation type="journal article" date="2018" name="Nat. Ecol. Evol.">
        <title>Shark genomes provide insights into elasmobranch evolution and the origin of vertebrates.</title>
        <authorList>
            <person name="Hara Y"/>
            <person name="Yamaguchi K"/>
            <person name="Onimaru K"/>
            <person name="Kadota M"/>
            <person name="Koyanagi M"/>
            <person name="Keeley SD"/>
            <person name="Tatsumi K"/>
            <person name="Tanaka K"/>
            <person name="Motone F"/>
            <person name="Kageyama Y"/>
            <person name="Nozu R"/>
            <person name="Adachi N"/>
            <person name="Nishimura O"/>
            <person name="Nakagawa R"/>
            <person name="Tanegashima C"/>
            <person name="Kiyatake I"/>
            <person name="Matsumoto R"/>
            <person name="Murakumo K"/>
            <person name="Nishida K"/>
            <person name="Terakita A"/>
            <person name="Kuratani S"/>
            <person name="Sato K"/>
            <person name="Hyodo S Kuraku.S."/>
        </authorList>
    </citation>
    <scope>NUCLEOTIDE SEQUENCE [LARGE SCALE GENOMIC DNA]</scope>
</reference>
<gene>
    <name evidence="10" type="ORF">chiPu_0005220</name>
</gene>
<dbReference type="InterPro" id="IPR003124">
    <property type="entry name" value="WH2_dom"/>
</dbReference>
<feature type="region of interest" description="Disordered" evidence="8">
    <location>
        <begin position="85"/>
        <end position="256"/>
    </location>
</feature>
<evidence type="ECO:0000256" key="2">
    <source>
        <dbReference type="ARBA" id="ARBA00009345"/>
    </source>
</evidence>
<accession>A0A401S8Z0</accession>
<dbReference type="EMBL" id="BEZZ01000139">
    <property type="protein sequence ID" value="GCC26800.1"/>
    <property type="molecule type" value="Genomic_DNA"/>
</dbReference>
<protein>
    <recommendedName>
        <fullName evidence="7">Leiomodin-3</fullName>
    </recommendedName>
</protein>
<dbReference type="GO" id="GO:0005865">
    <property type="term" value="C:striated muscle thin filament"/>
    <property type="evidence" value="ECO:0007669"/>
    <property type="project" value="TreeGrafter"/>
</dbReference>
<sequence length="567" mass="64331">MSRFRKQEYKRQVSEDPDIDNLLANLSPEEMQELQIELDVMDPNSNVAVGLRQRNQTEKQPTGTYDREAMLTYCEKTTRKLIEKELSIDDGQTPDELCNQSTSHEMENKAVKEIDNENTKKSEETTKSKGRHERNEKAEDSAKIKDIKGKEKEERLKSKEIKGKNKEEKEKSSELQARGKEEKLTKSKEETSKEIIKEERYSKTRSDSKDFKNDENCSSPSATNSSKCCSTQCKDSSSAQNVEEKKQPKASETQTIPTIYDESIEKVRNNDPNIIEVNLNNAERINNDILIRFADALQENTIVKTFSFANTHADDHVAFAVAGVLRTNKSITNLNLESNYISGKGVIAIMRALQQNNVLTEFRFHNQRHIFGGQVEMDIAKLLKENTTLLKLGYHFELAGPRMTVTNLLSRNMDKQRQKRLQEQRQGQAGDKKQALEVPKTPGMQKSPKPSPQSSPRSSPWSSPKPTPKKAARHASPAPPPPPPPPPPVLPEKANSVTQNHKLQSKRTGEEHEETKKLRNSLTPVSERKLEDRPPAQEQNSRDQLLAAIRGSNKKNLRKVEVPKLLQ</sequence>
<name>A0A401S8Z0_CHIPU</name>
<dbReference type="GO" id="GO:0005523">
    <property type="term" value="F:tropomyosin binding"/>
    <property type="evidence" value="ECO:0007669"/>
    <property type="project" value="InterPro"/>
</dbReference>
<feature type="compositionally biased region" description="Basic and acidic residues" evidence="8">
    <location>
        <begin position="414"/>
        <end position="423"/>
    </location>
</feature>
<dbReference type="Gene3D" id="3.80.10.10">
    <property type="entry name" value="Ribonuclease Inhibitor"/>
    <property type="match status" value="1"/>
</dbReference>
<feature type="compositionally biased region" description="Polar residues" evidence="8">
    <location>
        <begin position="216"/>
        <end position="241"/>
    </location>
</feature>
<evidence type="ECO:0000256" key="4">
    <source>
        <dbReference type="ARBA" id="ARBA00023054"/>
    </source>
</evidence>
<evidence type="ECO:0000256" key="8">
    <source>
        <dbReference type="SAM" id="MobiDB-lite"/>
    </source>
</evidence>
<dbReference type="STRING" id="137246.A0A401S8Z0"/>
<evidence type="ECO:0000313" key="10">
    <source>
        <dbReference type="EMBL" id="GCC26800.1"/>
    </source>
</evidence>
<comment type="subcellular location">
    <subcellularLocation>
        <location evidence="1">Cytoplasm</location>
        <location evidence="1">Cytoskeleton</location>
    </subcellularLocation>
    <subcellularLocation>
        <location evidence="6">Cytoplasm</location>
        <location evidence="6">Myofibril</location>
        <location evidence="6">Sarcomere</location>
        <location evidence="6">M line</location>
    </subcellularLocation>
</comment>
<feature type="compositionally biased region" description="Basic and acidic residues" evidence="8">
    <location>
        <begin position="104"/>
        <end position="215"/>
    </location>
</feature>
<feature type="compositionally biased region" description="Basic and acidic residues" evidence="8">
    <location>
        <begin position="558"/>
        <end position="567"/>
    </location>
</feature>
<keyword evidence="4" id="KW-0175">Coiled coil</keyword>
<organism evidence="10 11">
    <name type="scientific">Chiloscyllium punctatum</name>
    <name type="common">Brownbanded bambooshark</name>
    <name type="synonym">Hemiscyllium punctatum</name>
    <dbReference type="NCBI Taxonomy" id="137246"/>
    <lineage>
        <taxon>Eukaryota</taxon>
        <taxon>Metazoa</taxon>
        <taxon>Chordata</taxon>
        <taxon>Craniata</taxon>
        <taxon>Vertebrata</taxon>
        <taxon>Chondrichthyes</taxon>
        <taxon>Elasmobranchii</taxon>
        <taxon>Galeomorphii</taxon>
        <taxon>Galeoidea</taxon>
        <taxon>Orectolobiformes</taxon>
        <taxon>Hemiscylliidae</taxon>
        <taxon>Chiloscyllium</taxon>
    </lineage>
</organism>
<keyword evidence="5" id="KW-0206">Cytoskeleton</keyword>
<evidence type="ECO:0000259" key="9">
    <source>
        <dbReference type="PROSITE" id="PS51082"/>
    </source>
</evidence>
<evidence type="ECO:0000256" key="6">
    <source>
        <dbReference type="ARBA" id="ARBA00037833"/>
    </source>
</evidence>
<evidence type="ECO:0000256" key="7">
    <source>
        <dbReference type="ARBA" id="ARBA00070923"/>
    </source>
</evidence>
<dbReference type="GO" id="GO:0007015">
    <property type="term" value="P:actin filament organization"/>
    <property type="evidence" value="ECO:0007669"/>
    <property type="project" value="TreeGrafter"/>
</dbReference>
<comment type="similarity">
    <text evidence="2">Belongs to the tropomodulin family.</text>
</comment>
<evidence type="ECO:0000256" key="5">
    <source>
        <dbReference type="ARBA" id="ARBA00023212"/>
    </source>
</evidence>
<keyword evidence="11" id="KW-1185">Reference proteome</keyword>
<dbReference type="Proteomes" id="UP000287033">
    <property type="component" value="Unassembled WGS sequence"/>
</dbReference>
<dbReference type="PANTHER" id="PTHR10901:SF5">
    <property type="entry name" value="LEIOMODIN-1"/>
    <property type="match status" value="1"/>
</dbReference>
<dbReference type="InterPro" id="IPR032675">
    <property type="entry name" value="LRR_dom_sf"/>
</dbReference>
<dbReference type="InterPro" id="IPR004934">
    <property type="entry name" value="TMOD"/>
</dbReference>
<dbReference type="PANTHER" id="PTHR10901">
    <property type="entry name" value="TROPOMODULIN"/>
    <property type="match status" value="1"/>
</dbReference>
<dbReference type="Pfam" id="PF02205">
    <property type="entry name" value="WH2"/>
    <property type="match status" value="1"/>
</dbReference>
<evidence type="ECO:0000256" key="1">
    <source>
        <dbReference type="ARBA" id="ARBA00004245"/>
    </source>
</evidence>
<dbReference type="FunFam" id="3.80.10.10:FF:000078">
    <property type="entry name" value="Leiomodin 3"/>
    <property type="match status" value="1"/>
</dbReference>
<feature type="compositionally biased region" description="Pro residues" evidence="8">
    <location>
        <begin position="477"/>
        <end position="490"/>
    </location>
</feature>
<feature type="domain" description="WH2" evidence="9">
    <location>
        <begin position="541"/>
        <end position="560"/>
    </location>
</feature>
<proteinExistence type="inferred from homology"/>
<feature type="compositionally biased region" description="Basic and acidic residues" evidence="8">
    <location>
        <begin position="507"/>
        <end position="517"/>
    </location>
</feature>
<dbReference type="Pfam" id="PF03250">
    <property type="entry name" value="Tropomodulin"/>
    <property type="match status" value="1"/>
</dbReference>
<dbReference type="OMA" id="ELKMDMM"/>
<feature type="compositionally biased region" description="Basic and acidic residues" evidence="8">
    <location>
        <begin position="526"/>
        <end position="535"/>
    </location>
</feature>
<feature type="compositionally biased region" description="Low complexity" evidence="8">
    <location>
        <begin position="446"/>
        <end position="464"/>
    </location>
</feature>
<dbReference type="GO" id="GO:0030239">
    <property type="term" value="P:myofibril assembly"/>
    <property type="evidence" value="ECO:0007669"/>
    <property type="project" value="TreeGrafter"/>
</dbReference>
<feature type="region of interest" description="Disordered" evidence="8">
    <location>
        <begin position="414"/>
        <end position="567"/>
    </location>
</feature>